<reference evidence="4" key="1">
    <citation type="submission" date="2016-06" db="UniProtKB">
        <authorList>
            <consortium name="WormBaseParasite"/>
        </authorList>
    </citation>
    <scope>IDENTIFICATION</scope>
</reference>
<feature type="region of interest" description="Disordered" evidence="1">
    <location>
        <begin position="21"/>
        <end position="49"/>
    </location>
</feature>
<dbReference type="EMBL" id="UYRT01103422">
    <property type="protein sequence ID" value="VDN43638.1"/>
    <property type="molecule type" value="Genomic_DNA"/>
</dbReference>
<proteinExistence type="predicted"/>
<evidence type="ECO:0000313" key="2">
    <source>
        <dbReference type="EMBL" id="VDN43638.1"/>
    </source>
</evidence>
<gene>
    <name evidence="2" type="ORF">GPUH_LOCUS25016</name>
</gene>
<dbReference type="AlphaFoldDB" id="A0A183EVM3"/>
<name>A0A183EVM3_9BILA</name>
<protein>
    <submittedName>
        <fullName evidence="2 4">Uncharacterized protein</fullName>
    </submittedName>
</protein>
<dbReference type="WBParaSite" id="GPUH_0002504401-mRNA-1">
    <property type="protein sequence ID" value="GPUH_0002504401-mRNA-1"/>
    <property type="gene ID" value="GPUH_0002504401"/>
</dbReference>
<evidence type="ECO:0000256" key="1">
    <source>
        <dbReference type="SAM" id="MobiDB-lite"/>
    </source>
</evidence>
<accession>A0A183EVM3</accession>
<organism evidence="4">
    <name type="scientific">Gongylonema pulchrum</name>
    <dbReference type="NCBI Taxonomy" id="637853"/>
    <lineage>
        <taxon>Eukaryota</taxon>
        <taxon>Metazoa</taxon>
        <taxon>Ecdysozoa</taxon>
        <taxon>Nematoda</taxon>
        <taxon>Chromadorea</taxon>
        <taxon>Rhabditida</taxon>
        <taxon>Spirurina</taxon>
        <taxon>Spiruromorpha</taxon>
        <taxon>Spiruroidea</taxon>
        <taxon>Gongylonematidae</taxon>
        <taxon>Gongylonema</taxon>
    </lineage>
</organism>
<evidence type="ECO:0000313" key="4">
    <source>
        <dbReference type="WBParaSite" id="GPUH_0002504401-mRNA-1"/>
    </source>
</evidence>
<reference evidence="2 3" key="2">
    <citation type="submission" date="2018-11" db="EMBL/GenBank/DDBJ databases">
        <authorList>
            <consortium name="Pathogen Informatics"/>
        </authorList>
    </citation>
    <scope>NUCLEOTIDE SEQUENCE [LARGE SCALE GENOMIC DNA]</scope>
</reference>
<dbReference type="Proteomes" id="UP000271098">
    <property type="component" value="Unassembled WGS sequence"/>
</dbReference>
<evidence type="ECO:0000313" key="3">
    <source>
        <dbReference type="Proteomes" id="UP000271098"/>
    </source>
</evidence>
<keyword evidence="3" id="KW-1185">Reference proteome</keyword>
<sequence length="73" mass="8578">MEMNDSQCMEEGLAMDDEHVYANVQEMEEESRRREQPPIPEPMQQPVRDVGGGWFEYITESGRSEFPWLLETV</sequence>